<dbReference type="AlphaFoldDB" id="A0A8F5C403"/>
<evidence type="ECO:0000259" key="2">
    <source>
        <dbReference type="Pfam" id="PF01935"/>
    </source>
</evidence>
<dbReference type="Pfam" id="PF01935">
    <property type="entry name" value="DUF87"/>
    <property type="match status" value="1"/>
</dbReference>
<dbReference type="InterPro" id="IPR002789">
    <property type="entry name" value="HerA_central"/>
</dbReference>
<keyword evidence="1" id="KW-0472">Membrane</keyword>
<feature type="transmembrane region" description="Helical" evidence="1">
    <location>
        <begin position="30"/>
        <end position="49"/>
    </location>
</feature>
<dbReference type="EMBL" id="CP077713">
    <property type="protein sequence ID" value="QXJ36561.1"/>
    <property type="molecule type" value="Genomic_DNA"/>
</dbReference>
<sequence length="541" mass="61625">MNKNLWIPILLIVLGIGILFHNLININLVFFMVPIIIVIIISFIFRNSLKLKINKYILKNGIFQIVYDNTCVCGVAMKITGKIEPTSNKNDIEKELKDFINAIARKDSDFKFTIFTIVEKNKLGSSIIIYKILENSADIGLDSFMEEVNNLLVLAKAIAPHLEFKVVQPSKNVLPIPMTFGNYPFLTVSEITYTNPINSNNIVSEDFDVEIGEATNGTVTSKVGIRVKDITRHIGIFGSTGSGKTNTAILLASQLHIKGVKVIILDWHGEYAQFLKNDFRVYDEETIVKINPLHLIDLDVEDTVDIIGDVLQLTDPQRFLLYTILLKLKSYRKFSINQLLEVINNIEDTSYWMRDVKYALLRKIFILFTPTASKLFSTIDEISLNEFPDYLTTSTIINLGFISNLKLRKLYSLFLIKLIVESYIRYKITRQTLIILDEAQNYFNKEGNEFIDRLASEIRKYNIGLCFITQSPSLLSQNVLKNTNIKIIHSIKSDIDKKAIRDTLSLDERLTQSLDKLDIGEAVISAPNLKVPIIIKIKKMS</sequence>
<accession>A0A8F5C403</accession>
<keyword evidence="1" id="KW-1133">Transmembrane helix</keyword>
<dbReference type="PANTHER" id="PTHR30121:SF11">
    <property type="entry name" value="AAA+ ATPASE DOMAIN-CONTAINING PROTEIN"/>
    <property type="match status" value="1"/>
</dbReference>
<evidence type="ECO:0000256" key="1">
    <source>
        <dbReference type="SAM" id="Phobius"/>
    </source>
</evidence>
<organism evidence="3 4">
    <name type="scientific">Saccharolobus shibatae</name>
    <dbReference type="NCBI Taxonomy" id="2286"/>
    <lineage>
        <taxon>Archaea</taxon>
        <taxon>Thermoproteota</taxon>
        <taxon>Thermoprotei</taxon>
        <taxon>Sulfolobales</taxon>
        <taxon>Sulfolobaceae</taxon>
        <taxon>Saccharolobus</taxon>
    </lineage>
</organism>
<keyword evidence="4" id="KW-1185">Reference proteome</keyword>
<evidence type="ECO:0000313" key="4">
    <source>
        <dbReference type="Proteomes" id="UP000694036"/>
    </source>
</evidence>
<name>A0A8F5C403_9CREN</name>
<dbReference type="Proteomes" id="UP000694036">
    <property type="component" value="Chromosome"/>
</dbReference>
<reference evidence="3 4" key="1">
    <citation type="journal article" date="2021" name="Environ. Microbiol.">
        <title>New insights into the diversity and evolution of the archaeal mobilome from three complete genomes of Saccharolobus shibatae.</title>
        <authorList>
            <person name="Medvedeva S."/>
            <person name="Brandt D."/>
            <person name="Cvirkaite-Krupovic V."/>
            <person name="Liu Y."/>
            <person name="Severinov K."/>
            <person name="Ishino S."/>
            <person name="Ishino Y."/>
            <person name="Prangishvili D."/>
            <person name="Kalinowski J."/>
            <person name="Krupovic M."/>
        </authorList>
    </citation>
    <scope>NUCLEOTIDE SEQUENCE [LARGE SCALE GENOMIC DNA]</scope>
    <source>
        <strain evidence="3 4">S38A</strain>
    </source>
</reference>
<evidence type="ECO:0000313" key="3">
    <source>
        <dbReference type="EMBL" id="QXJ36561.1"/>
    </source>
</evidence>
<dbReference type="PANTHER" id="PTHR30121">
    <property type="entry name" value="UNCHARACTERIZED PROTEIN YJGR-RELATED"/>
    <property type="match status" value="1"/>
</dbReference>
<proteinExistence type="predicted"/>
<keyword evidence="1" id="KW-0812">Transmembrane</keyword>
<dbReference type="GeneID" id="65564663"/>
<feature type="domain" description="Helicase HerA central" evidence="2">
    <location>
        <begin position="209"/>
        <end position="417"/>
    </location>
</feature>
<dbReference type="RefSeq" id="WP_218258910.1">
    <property type="nucleotide sequence ID" value="NZ_CP077713.1"/>
</dbReference>
<protein>
    <recommendedName>
        <fullName evidence="2">Helicase HerA central domain-containing protein</fullName>
    </recommendedName>
</protein>
<gene>
    <name evidence="3" type="ORF">J5U22_03137</name>
</gene>
<dbReference type="InterPro" id="IPR051162">
    <property type="entry name" value="T4SS_component"/>
</dbReference>
<feature type="transmembrane region" description="Helical" evidence="1">
    <location>
        <begin position="5"/>
        <end position="24"/>
    </location>
</feature>